<keyword evidence="6 17" id="KW-0032">Aminotransferase</keyword>
<dbReference type="InterPro" id="IPR018300">
    <property type="entry name" value="Aminotrans_IV_CS"/>
</dbReference>
<dbReference type="InterPro" id="IPR043131">
    <property type="entry name" value="BCAT-like_N"/>
</dbReference>
<evidence type="ECO:0000256" key="7">
    <source>
        <dbReference type="ARBA" id="ARBA00022605"/>
    </source>
</evidence>
<evidence type="ECO:0000256" key="2">
    <source>
        <dbReference type="ARBA" id="ARBA00004824"/>
    </source>
</evidence>
<dbReference type="Gene3D" id="3.30.470.10">
    <property type="match status" value="1"/>
</dbReference>
<evidence type="ECO:0000256" key="8">
    <source>
        <dbReference type="ARBA" id="ARBA00022679"/>
    </source>
</evidence>
<comment type="catalytic activity">
    <reaction evidence="13 17">
        <text>L-leucine + 2-oxoglutarate = 4-methyl-2-oxopentanoate + L-glutamate</text>
        <dbReference type="Rhea" id="RHEA:18321"/>
        <dbReference type="ChEBI" id="CHEBI:16810"/>
        <dbReference type="ChEBI" id="CHEBI:17865"/>
        <dbReference type="ChEBI" id="CHEBI:29985"/>
        <dbReference type="ChEBI" id="CHEBI:57427"/>
        <dbReference type="EC" id="2.6.1.42"/>
    </reaction>
</comment>
<dbReference type="InterPro" id="IPR036038">
    <property type="entry name" value="Aminotransferase-like"/>
</dbReference>
<dbReference type="PIRSF" id="PIRSF006468">
    <property type="entry name" value="BCAT1"/>
    <property type="match status" value="1"/>
</dbReference>
<evidence type="ECO:0000256" key="4">
    <source>
        <dbReference type="ARBA" id="ARBA00005072"/>
    </source>
</evidence>
<dbReference type="GO" id="GO:0052654">
    <property type="term" value="F:L-leucine-2-oxoglutarate transaminase activity"/>
    <property type="evidence" value="ECO:0007669"/>
    <property type="project" value="RHEA"/>
</dbReference>
<reference evidence="18 19" key="1">
    <citation type="submission" date="2018-06" db="EMBL/GenBank/DDBJ databases">
        <title>Streptomyces reniochalinae sp. nov. and Streptomyces diacarnus sp. nov. from marine sponges.</title>
        <authorList>
            <person name="Li L."/>
        </authorList>
    </citation>
    <scope>NUCLEOTIDE SEQUENCE [LARGE SCALE GENOMIC DNA]</scope>
    <source>
        <strain evidence="18 19">LHW51701</strain>
    </source>
</reference>
<name>A0A367F4J6_9ACTN</name>
<protein>
    <recommendedName>
        <fullName evidence="17">Branched-chain-amino-acid aminotransferase</fullName>
        <ecNumber evidence="17">2.6.1.42</ecNumber>
    </recommendedName>
</protein>
<evidence type="ECO:0000256" key="3">
    <source>
        <dbReference type="ARBA" id="ARBA00004931"/>
    </source>
</evidence>
<evidence type="ECO:0000256" key="12">
    <source>
        <dbReference type="ARBA" id="ARBA00048798"/>
    </source>
</evidence>
<dbReference type="AlphaFoldDB" id="A0A367F4J6"/>
<dbReference type="CDD" id="cd01557">
    <property type="entry name" value="BCAT_beta_family"/>
    <property type="match status" value="1"/>
</dbReference>
<dbReference type="PANTHER" id="PTHR11825:SF44">
    <property type="entry name" value="BRANCHED-CHAIN-AMINO-ACID AMINOTRANSFERASE"/>
    <property type="match status" value="1"/>
</dbReference>
<comment type="similarity">
    <text evidence="5 15">Belongs to the class-IV pyridoxal-phosphate-dependent aminotransferase family.</text>
</comment>
<dbReference type="Pfam" id="PF01063">
    <property type="entry name" value="Aminotran_4"/>
    <property type="match status" value="1"/>
</dbReference>
<evidence type="ECO:0000256" key="5">
    <source>
        <dbReference type="ARBA" id="ARBA00009320"/>
    </source>
</evidence>
<organism evidence="18 19">
    <name type="scientific">Streptomyces diacarni</name>
    <dbReference type="NCBI Taxonomy" id="2800381"/>
    <lineage>
        <taxon>Bacteria</taxon>
        <taxon>Bacillati</taxon>
        <taxon>Actinomycetota</taxon>
        <taxon>Actinomycetes</taxon>
        <taxon>Kitasatosporales</taxon>
        <taxon>Streptomycetaceae</taxon>
        <taxon>Streptomyces</taxon>
    </lineage>
</organism>
<comment type="pathway">
    <text evidence="4">Amino-acid biosynthesis; L-leucine biosynthesis; L-leucine from 3-methyl-2-oxobutanoate: step 4/4.</text>
</comment>
<dbReference type="InterPro" id="IPR043132">
    <property type="entry name" value="BCAT-like_C"/>
</dbReference>
<keyword evidence="8 17" id="KW-0808">Transferase</keyword>
<dbReference type="EMBL" id="QOIN01000039">
    <property type="protein sequence ID" value="RCG24782.1"/>
    <property type="molecule type" value="Genomic_DNA"/>
</dbReference>
<feature type="modified residue" description="N6-(pyridoxal phosphate)lysine" evidence="14">
    <location>
        <position position="219"/>
    </location>
</feature>
<dbReference type="GO" id="GO:0009098">
    <property type="term" value="P:L-leucine biosynthetic process"/>
    <property type="evidence" value="ECO:0007669"/>
    <property type="project" value="UniProtKB-UniPathway"/>
</dbReference>
<proteinExistence type="inferred from homology"/>
<evidence type="ECO:0000313" key="19">
    <source>
        <dbReference type="Proteomes" id="UP000252914"/>
    </source>
</evidence>
<comment type="catalytic activity">
    <reaction evidence="11 17">
        <text>L-valine + 2-oxoglutarate = 3-methyl-2-oxobutanoate + L-glutamate</text>
        <dbReference type="Rhea" id="RHEA:24813"/>
        <dbReference type="ChEBI" id="CHEBI:11851"/>
        <dbReference type="ChEBI" id="CHEBI:16810"/>
        <dbReference type="ChEBI" id="CHEBI:29985"/>
        <dbReference type="ChEBI" id="CHEBI:57762"/>
        <dbReference type="EC" id="2.6.1.42"/>
    </reaction>
</comment>
<dbReference type="PROSITE" id="PS00770">
    <property type="entry name" value="AA_TRANSFER_CLASS_4"/>
    <property type="match status" value="1"/>
</dbReference>
<evidence type="ECO:0000313" key="18">
    <source>
        <dbReference type="EMBL" id="RCG24782.1"/>
    </source>
</evidence>
<keyword evidence="9 16" id="KW-0663">Pyridoxal phosphate</keyword>
<gene>
    <name evidence="18" type="ORF">DTL70_10640</name>
</gene>
<dbReference type="GO" id="GO:0052656">
    <property type="term" value="F:L-isoleucine-2-oxoglutarate transaminase activity"/>
    <property type="evidence" value="ECO:0007669"/>
    <property type="project" value="RHEA"/>
</dbReference>
<comment type="catalytic activity">
    <reaction evidence="12 17">
        <text>L-isoleucine + 2-oxoglutarate = (S)-3-methyl-2-oxopentanoate + L-glutamate</text>
        <dbReference type="Rhea" id="RHEA:24801"/>
        <dbReference type="ChEBI" id="CHEBI:16810"/>
        <dbReference type="ChEBI" id="CHEBI:29985"/>
        <dbReference type="ChEBI" id="CHEBI:35146"/>
        <dbReference type="ChEBI" id="CHEBI:58045"/>
        <dbReference type="EC" id="2.6.1.42"/>
    </reaction>
</comment>
<accession>A0A367F4J6</accession>
<dbReference type="UniPathway" id="UPA00047">
    <property type="reaction ID" value="UER00058"/>
</dbReference>
<evidence type="ECO:0000256" key="9">
    <source>
        <dbReference type="ARBA" id="ARBA00022898"/>
    </source>
</evidence>
<dbReference type="GO" id="GO:0052655">
    <property type="term" value="F:L-valine-2-oxoglutarate transaminase activity"/>
    <property type="evidence" value="ECO:0007669"/>
    <property type="project" value="RHEA"/>
</dbReference>
<dbReference type="InterPro" id="IPR005786">
    <property type="entry name" value="B_amino_transII"/>
</dbReference>
<evidence type="ECO:0000256" key="11">
    <source>
        <dbReference type="ARBA" id="ARBA00048212"/>
    </source>
</evidence>
<evidence type="ECO:0000256" key="17">
    <source>
        <dbReference type="RuleBase" id="RU004517"/>
    </source>
</evidence>
<evidence type="ECO:0000256" key="16">
    <source>
        <dbReference type="RuleBase" id="RU004516"/>
    </source>
</evidence>
<dbReference type="GO" id="GO:0009099">
    <property type="term" value="P:L-valine biosynthetic process"/>
    <property type="evidence" value="ECO:0007669"/>
    <property type="project" value="UniProtKB-UniPathway"/>
</dbReference>
<evidence type="ECO:0000256" key="1">
    <source>
        <dbReference type="ARBA" id="ARBA00001933"/>
    </source>
</evidence>
<dbReference type="UniPathway" id="UPA00048">
    <property type="reaction ID" value="UER00073"/>
</dbReference>
<dbReference type="Gene3D" id="3.20.10.10">
    <property type="entry name" value="D-amino Acid Aminotransferase, subunit A, domain 2"/>
    <property type="match status" value="1"/>
</dbReference>
<dbReference type="UniPathway" id="UPA00049">
    <property type="reaction ID" value="UER00062"/>
</dbReference>
<dbReference type="Proteomes" id="UP000252914">
    <property type="component" value="Unassembled WGS sequence"/>
</dbReference>
<comment type="cofactor">
    <cofactor evidence="1 16">
        <name>pyridoxal 5'-phosphate</name>
        <dbReference type="ChEBI" id="CHEBI:597326"/>
    </cofactor>
</comment>
<dbReference type="NCBIfam" id="TIGR01123">
    <property type="entry name" value="ilvE_II"/>
    <property type="match status" value="1"/>
</dbReference>
<dbReference type="NCBIfam" id="NF009897">
    <property type="entry name" value="PRK13357.1"/>
    <property type="match status" value="1"/>
</dbReference>
<sequence length="380" mass="40827">MPGDPADRTARRRRAGPVSAPVVFAKQAVPDRLPSHRRAALLRDPAFGTVFTEHMSTVRYREGKGWHDARVEPFGPLPLSPASSVLHYGQEVFEGLKVYRTDSGRAQLFRPDANAHRFRRSARRLSMPEVPDELFLGAVEALFAADRDWLPAEPGSTLYLRPFLIATEVCIGARPAAEYLFCVIATPPGAHFAAGTPAMTVWICDGYTRAAPGGTGAAKCGGNYAAAMAGQAEAAEAGCDQVVFLDAAKRSYVEELGGMNIFFVFDDGTLLTPPLTDSVLPGITRDSVISLAEARGYRVAEEPYTRDQWRADAAAGRVREVFACGTAAVVTGIGTVRSPAGEFTLPGPAPGPVTVELRTAVEDIQFGRVEPPPHWTHALV</sequence>
<comment type="pathway">
    <text evidence="2">Amino-acid biosynthesis; L-isoleucine biosynthesis; L-isoleucine from 2-oxobutanoate: step 4/4.</text>
</comment>
<dbReference type="SUPFAM" id="SSF56752">
    <property type="entry name" value="D-aminoacid aminotransferase-like PLP-dependent enzymes"/>
    <property type="match status" value="1"/>
</dbReference>
<comment type="pathway">
    <text evidence="3">Amino-acid biosynthesis; L-valine biosynthesis; L-valine from pyruvate: step 4/4.</text>
</comment>
<dbReference type="InterPro" id="IPR033939">
    <property type="entry name" value="BCAT_family"/>
</dbReference>
<keyword evidence="19" id="KW-1185">Reference proteome</keyword>
<keyword evidence="10 17" id="KW-0100">Branched-chain amino acid biosynthesis</keyword>
<evidence type="ECO:0000256" key="13">
    <source>
        <dbReference type="ARBA" id="ARBA00049229"/>
    </source>
</evidence>
<dbReference type="InterPro" id="IPR001544">
    <property type="entry name" value="Aminotrans_IV"/>
</dbReference>
<dbReference type="EC" id="2.6.1.42" evidence="17"/>
<dbReference type="PANTHER" id="PTHR11825">
    <property type="entry name" value="SUBGROUP IIII AMINOTRANSFERASE"/>
    <property type="match status" value="1"/>
</dbReference>
<evidence type="ECO:0000256" key="15">
    <source>
        <dbReference type="RuleBase" id="RU004106"/>
    </source>
</evidence>
<comment type="caution">
    <text evidence="18">The sequence shown here is derived from an EMBL/GenBank/DDBJ whole genome shotgun (WGS) entry which is preliminary data.</text>
</comment>
<evidence type="ECO:0000256" key="14">
    <source>
        <dbReference type="PIRSR" id="PIRSR006468-1"/>
    </source>
</evidence>
<evidence type="ECO:0000256" key="6">
    <source>
        <dbReference type="ARBA" id="ARBA00022576"/>
    </source>
</evidence>
<evidence type="ECO:0000256" key="10">
    <source>
        <dbReference type="ARBA" id="ARBA00023304"/>
    </source>
</evidence>
<keyword evidence="7 17" id="KW-0028">Amino-acid biosynthesis</keyword>
<dbReference type="GO" id="GO:0009097">
    <property type="term" value="P:isoleucine biosynthetic process"/>
    <property type="evidence" value="ECO:0007669"/>
    <property type="project" value="UniProtKB-UniPathway"/>
</dbReference>